<dbReference type="GO" id="GO:0016020">
    <property type="term" value="C:membrane"/>
    <property type="evidence" value="ECO:0007669"/>
    <property type="project" value="UniProtKB-SubCell"/>
</dbReference>
<dbReference type="AlphaFoldDB" id="A0A9Q1BGA4"/>
<dbReference type="InterPro" id="IPR036719">
    <property type="entry name" value="Neuro-gated_channel_TM_sf"/>
</dbReference>
<keyword evidence="3 5" id="KW-1133">Transmembrane helix</keyword>
<reference evidence="8" key="1">
    <citation type="submission" date="2021-10" db="EMBL/GenBank/DDBJ databases">
        <title>Tropical sea cucumber genome reveals ecological adaptation and Cuvierian tubules defense mechanism.</title>
        <authorList>
            <person name="Chen T."/>
        </authorList>
    </citation>
    <scope>NUCLEOTIDE SEQUENCE</scope>
    <source>
        <strain evidence="8">Nanhai2018</strain>
        <tissue evidence="8">Muscle</tissue>
    </source>
</reference>
<comment type="subcellular location">
    <subcellularLocation>
        <location evidence="1">Membrane</location>
        <topology evidence="1">Multi-pass membrane protein</topology>
    </subcellularLocation>
</comment>
<evidence type="ECO:0000259" key="6">
    <source>
        <dbReference type="Pfam" id="PF02931"/>
    </source>
</evidence>
<keyword evidence="5" id="KW-0407">Ion channel</keyword>
<dbReference type="GO" id="GO:0004888">
    <property type="term" value="F:transmembrane signaling receptor activity"/>
    <property type="evidence" value="ECO:0007669"/>
    <property type="project" value="InterPro"/>
</dbReference>
<dbReference type="Gene3D" id="2.70.170.10">
    <property type="entry name" value="Neurotransmitter-gated ion-channel ligand-binding domain"/>
    <property type="match status" value="1"/>
</dbReference>
<keyword evidence="5" id="KW-0813">Transport</keyword>
<evidence type="ECO:0000256" key="3">
    <source>
        <dbReference type="ARBA" id="ARBA00022989"/>
    </source>
</evidence>
<dbReference type="OrthoDB" id="5975154at2759"/>
<dbReference type="Pfam" id="PF02931">
    <property type="entry name" value="Neur_chan_LBD"/>
    <property type="match status" value="1"/>
</dbReference>
<organism evidence="8 9">
    <name type="scientific">Holothuria leucospilota</name>
    <name type="common">Black long sea cucumber</name>
    <name type="synonym">Mertensiothuria leucospilota</name>
    <dbReference type="NCBI Taxonomy" id="206669"/>
    <lineage>
        <taxon>Eukaryota</taxon>
        <taxon>Metazoa</taxon>
        <taxon>Echinodermata</taxon>
        <taxon>Eleutherozoa</taxon>
        <taxon>Echinozoa</taxon>
        <taxon>Holothuroidea</taxon>
        <taxon>Aspidochirotacea</taxon>
        <taxon>Aspidochirotida</taxon>
        <taxon>Holothuriidae</taxon>
        <taxon>Holothuria</taxon>
    </lineage>
</organism>
<dbReference type="CDD" id="cd18989">
    <property type="entry name" value="LGIC_ECD_cation"/>
    <property type="match status" value="1"/>
</dbReference>
<dbReference type="Gene3D" id="1.20.58.390">
    <property type="entry name" value="Neurotransmitter-gated ion-channel transmembrane domain"/>
    <property type="match status" value="1"/>
</dbReference>
<dbReference type="Pfam" id="PF02932">
    <property type="entry name" value="Neur_chan_memb"/>
    <property type="match status" value="1"/>
</dbReference>
<feature type="transmembrane region" description="Helical" evidence="5">
    <location>
        <begin position="333"/>
        <end position="352"/>
    </location>
</feature>
<keyword evidence="9" id="KW-1185">Reference proteome</keyword>
<dbReference type="EMBL" id="JAIZAY010000016">
    <property type="protein sequence ID" value="KAJ8026586.1"/>
    <property type="molecule type" value="Genomic_DNA"/>
</dbReference>
<comment type="caution">
    <text evidence="5">Lacks conserved residue(s) required for the propagation of feature annotation.</text>
</comment>
<evidence type="ECO:0000259" key="7">
    <source>
        <dbReference type="Pfam" id="PF02932"/>
    </source>
</evidence>
<evidence type="ECO:0000256" key="2">
    <source>
        <dbReference type="ARBA" id="ARBA00022692"/>
    </source>
</evidence>
<dbReference type="PANTHER" id="PTHR18945">
    <property type="entry name" value="NEUROTRANSMITTER GATED ION CHANNEL"/>
    <property type="match status" value="1"/>
</dbReference>
<dbReference type="CDD" id="cd19051">
    <property type="entry name" value="LGIC_TM_cation"/>
    <property type="match status" value="1"/>
</dbReference>
<evidence type="ECO:0000256" key="4">
    <source>
        <dbReference type="ARBA" id="ARBA00023136"/>
    </source>
</evidence>
<protein>
    <submittedName>
        <fullName evidence="8">Neuronal acetylcholine receptor subunit alpha-10</fullName>
    </submittedName>
</protein>
<accession>A0A9Q1BGA4</accession>
<name>A0A9Q1BGA4_HOLLE</name>
<evidence type="ECO:0000313" key="8">
    <source>
        <dbReference type="EMBL" id="KAJ8026586.1"/>
    </source>
</evidence>
<dbReference type="Proteomes" id="UP001152320">
    <property type="component" value="Chromosome 16"/>
</dbReference>
<proteinExistence type="inferred from homology"/>
<dbReference type="InterPro" id="IPR006029">
    <property type="entry name" value="Neurotrans-gated_channel_TM"/>
</dbReference>
<evidence type="ECO:0000256" key="1">
    <source>
        <dbReference type="ARBA" id="ARBA00004141"/>
    </source>
</evidence>
<keyword evidence="5" id="KW-0406">Ion transport</keyword>
<keyword evidence="2 5" id="KW-0812">Transmembrane</keyword>
<dbReference type="InterPro" id="IPR006202">
    <property type="entry name" value="Neur_chan_lig-bd"/>
</dbReference>
<feature type="domain" description="Neurotransmitter-gated ion-channel transmembrane" evidence="7">
    <location>
        <begin position="270"/>
        <end position="396"/>
    </location>
</feature>
<sequence>MPKFVPTLVTPLNSFFTVTVARFPRNSEGRIRDFLLNQDNYTSRERPVLDHNRTVYVNMQMYLYAMLDLVILFQNERDEVITTASWMTLYRLCLIFFCSPLYNKQTWTDERMVWDPDDFEGLNVVILHVDEIWTPKIFHSNSLTKDSLEVISSERGSILLTSDGKVDLGVPVVQATQCPLNVRYFPFDTQICPLSFIPVNQYYQQMYLRAELSNDPSGFDSFEWNLLNTTISNQLVPTLSSSGEDEDVLFTVATFCLYLQRDPNYYITTIIIPSTLMCFMAFVTFLAPPDSGERISLGVSMVLGLTVFQLLIADTLPTSSKLTPILSTYLTTNFILACLAVPLSLVNINIAYKADKLKFLKYRWIRALLLECLPYFLCVPTYRESVRSEDDSFPVTPFPVLNDKMEVITAKDLARKVLKKNVVQPIESSILKDQCKSVEEVISDFQPPFLSFLVK</sequence>
<gene>
    <name evidence="8" type="ORF">HOLleu_31464</name>
</gene>
<dbReference type="SUPFAM" id="SSF90112">
    <property type="entry name" value="Neurotransmitter-gated ion-channel transmembrane pore"/>
    <property type="match status" value="1"/>
</dbReference>
<dbReference type="InterPro" id="IPR036734">
    <property type="entry name" value="Neur_chan_lig-bd_sf"/>
</dbReference>
<dbReference type="SUPFAM" id="SSF63712">
    <property type="entry name" value="Nicotinic receptor ligand binding domain-like"/>
    <property type="match status" value="1"/>
</dbReference>
<dbReference type="PROSITE" id="PS00236">
    <property type="entry name" value="NEUROTR_ION_CHANNEL"/>
    <property type="match status" value="1"/>
</dbReference>
<dbReference type="InterPro" id="IPR006201">
    <property type="entry name" value="Neur_channel"/>
</dbReference>
<dbReference type="InterPro" id="IPR018000">
    <property type="entry name" value="Neurotransmitter_ion_chnl_CS"/>
</dbReference>
<dbReference type="GO" id="GO:0005230">
    <property type="term" value="F:extracellular ligand-gated monoatomic ion channel activity"/>
    <property type="evidence" value="ECO:0007669"/>
    <property type="project" value="InterPro"/>
</dbReference>
<comment type="similarity">
    <text evidence="5">Belongs to the ligand-gated ion channel (TC 1.A.9) family.</text>
</comment>
<feature type="transmembrane region" description="Helical" evidence="5">
    <location>
        <begin position="265"/>
        <end position="288"/>
    </location>
</feature>
<keyword evidence="4 5" id="KW-0472">Membrane</keyword>
<feature type="domain" description="Neurotransmitter-gated ion-channel ligand-binding" evidence="6">
    <location>
        <begin position="101"/>
        <end position="221"/>
    </location>
</feature>
<evidence type="ECO:0000313" key="9">
    <source>
        <dbReference type="Proteomes" id="UP001152320"/>
    </source>
</evidence>
<keyword evidence="8" id="KW-0675">Receptor</keyword>
<comment type="caution">
    <text evidence="8">The sequence shown here is derived from an EMBL/GenBank/DDBJ whole genome shotgun (WGS) entry which is preliminary data.</text>
</comment>
<feature type="transmembrane region" description="Helical" evidence="5">
    <location>
        <begin position="295"/>
        <end position="313"/>
    </location>
</feature>
<evidence type="ECO:0000256" key="5">
    <source>
        <dbReference type="RuleBase" id="RU000687"/>
    </source>
</evidence>
<dbReference type="InterPro" id="IPR038050">
    <property type="entry name" value="Neuro_actylchol_rec"/>
</dbReference>
<dbReference type="PRINTS" id="PR00252">
    <property type="entry name" value="NRIONCHANNEL"/>
</dbReference>